<dbReference type="PANTHER" id="PTHR24388">
    <property type="entry name" value="ZINC FINGER PROTEIN"/>
    <property type="match status" value="1"/>
</dbReference>
<evidence type="ECO:0000313" key="10">
    <source>
        <dbReference type="Proteomes" id="UP001175000"/>
    </source>
</evidence>
<dbReference type="InterPro" id="IPR036236">
    <property type="entry name" value="Znf_C2H2_sf"/>
</dbReference>
<reference evidence="9" key="1">
    <citation type="submission" date="2023-06" db="EMBL/GenBank/DDBJ databases">
        <title>Genome-scale phylogeny and comparative genomics of the fungal order Sordariales.</title>
        <authorList>
            <consortium name="Lawrence Berkeley National Laboratory"/>
            <person name="Hensen N."/>
            <person name="Bonometti L."/>
            <person name="Westerberg I."/>
            <person name="Brannstrom I.O."/>
            <person name="Guillou S."/>
            <person name="Cros-Aarteil S."/>
            <person name="Calhoun S."/>
            <person name="Haridas S."/>
            <person name="Kuo A."/>
            <person name="Mondo S."/>
            <person name="Pangilinan J."/>
            <person name="Riley R."/>
            <person name="Labutti K."/>
            <person name="Andreopoulos B."/>
            <person name="Lipzen A."/>
            <person name="Chen C."/>
            <person name="Yanf M."/>
            <person name="Daum C."/>
            <person name="Ng V."/>
            <person name="Clum A."/>
            <person name="Steindorff A."/>
            <person name="Ohm R."/>
            <person name="Martin F."/>
            <person name="Silar P."/>
            <person name="Natvig D."/>
            <person name="Lalanne C."/>
            <person name="Gautier V."/>
            <person name="Ament-Velasquez S.L."/>
            <person name="Kruys A."/>
            <person name="Hutchinson M.I."/>
            <person name="Powell A.J."/>
            <person name="Barry K."/>
            <person name="Miller A.N."/>
            <person name="Grigoriev I.V."/>
            <person name="Debuchy R."/>
            <person name="Gladieux P."/>
            <person name="Thoren M.H."/>
            <person name="Johannesson H."/>
        </authorList>
    </citation>
    <scope>NUCLEOTIDE SEQUENCE</scope>
    <source>
        <strain evidence="9">CBS 606.72</strain>
    </source>
</reference>
<evidence type="ECO:0000256" key="4">
    <source>
        <dbReference type="ARBA" id="ARBA00022771"/>
    </source>
</evidence>
<dbReference type="PROSITE" id="PS50157">
    <property type="entry name" value="ZINC_FINGER_C2H2_2"/>
    <property type="match status" value="2"/>
</dbReference>
<gene>
    <name evidence="9" type="ORF">B0T14DRAFT_412515</name>
</gene>
<feature type="domain" description="C2H2-type" evidence="8">
    <location>
        <begin position="40"/>
        <end position="58"/>
    </location>
</feature>
<organism evidence="9 10">
    <name type="scientific">Immersiella caudata</name>
    <dbReference type="NCBI Taxonomy" id="314043"/>
    <lineage>
        <taxon>Eukaryota</taxon>
        <taxon>Fungi</taxon>
        <taxon>Dikarya</taxon>
        <taxon>Ascomycota</taxon>
        <taxon>Pezizomycotina</taxon>
        <taxon>Sordariomycetes</taxon>
        <taxon>Sordariomycetidae</taxon>
        <taxon>Sordariales</taxon>
        <taxon>Lasiosphaeriaceae</taxon>
        <taxon>Immersiella</taxon>
    </lineage>
</organism>
<dbReference type="AlphaFoldDB" id="A0AA39X4C9"/>
<dbReference type="Pfam" id="PF00096">
    <property type="entry name" value="zf-C2H2"/>
    <property type="match status" value="1"/>
</dbReference>
<dbReference type="Proteomes" id="UP001175000">
    <property type="component" value="Unassembled WGS sequence"/>
</dbReference>
<keyword evidence="2" id="KW-0479">Metal-binding</keyword>
<dbReference type="Gene3D" id="3.30.160.60">
    <property type="entry name" value="Classic Zinc Finger"/>
    <property type="match status" value="1"/>
</dbReference>
<name>A0AA39X4C9_9PEZI</name>
<proteinExistence type="predicted"/>
<keyword evidence="10" id="KW-1185">Reference proteome</keyword>
<feature type="non-terminal residue" evidence="9">
    <location>
        <position position="58"/>
    </location>
</feature>
<dbReference type="PANTHER" id="PTHR24388:SF54">
    <property type="entry name" value="PROTEIN ESCARGOT"/>
    <property type="match status" value="1"/>
</dbReference>
<dbReference type="FunFam" id="3.30.160.60:FF:000110">
    <property type="entry name" value="Zinc finger protein-like"/>
    <property type="match status" value="1"/>
</dbReference>
<dbReference type="GO" id="GO:0005634">
    <property type="term" value="C:nucleus"/>
    <property type="evidence" value="ECO:0007669"/>
    <property type="project" value="UniProtKB-SubCell"/>
</dbReference>
<dbReference type="InterPro" id="IPR050527">
    <property type="entry name" value="Snail/Krueppel_Znf"/>
</dbReference>
<dbReference type="GO" id="GO:0008270">
    <property type="term" value="F:zinc ion binding"/>
    <property type="evidence" value="ECO:0007669"/>
    <property type="project" value="UniProtKB-KW"/>
</dbReference>
<dbReference type="EMBL" id="JAULSU010000002">
    <property type="protein sequence ID" value="KAK0627088.1"/>
    <property type="molecule type" value="Genomic_DNA"/>
</dbReference>
<evidence type="ECO:0000256" key="1">
    <source>
        <dbReference type="ARBA" id="ARBA00004123"/>
    </source>
</evidence>
<keyword evidence="3" id="KW-0677">Repeat</keyword>
<keyword evidence="6" id="KW-0539">Nucleus</keyword>
<dbReference type="GO" id="GO:0000981">
    <property type="term" value="F:DNA-binding transcription factor activity, RNA polymerase II-specific"/>
    <property type="evidence" value="ECO:0007669"/>
    <property type="project" value="TreeGrafter"/>
</dbReference>
<evidence type="ECO:0000256" key="3">
    <source>
        <dbReference type="ARBA" id="ARBA00022737"/>
    </source>
</evidence>
<evidence type="ECO:0000256" key="5">
    <source>
        <dbReference type="ARBA" id="ARBA00022833"/>
    </source>
</evidence>
<evidence type="ECO:0000256" key="2">
    <source>
        <dbReference type="ARBA" id="ARBA00022723"/>
    </source>
</evidence>
<dbReference type="SUPFAM" id="SSF57667">
    <property type="entry name" value="beta-beta-alpha zinc fingers"/>
    <property type="match status" value="1"/>
</dbReference>
<sequence length="58" mass="6703">PPSETHTDEARRECQVCGRDFSRKSNLKVHIARHNRVKNFICPYCSKTFVTGTDLSQH</sequence>
<protein>
    <recommendedName>
        <fullName evidence="8">C2H2-type domain-containing protein</fullName>
    </recommendedName>
</protein>
<feature type="non-terminal residue" evidence="9">
    <location>
        <position position="1"/>
    </location>
</feature>
<dbReference type="GO" id="GO:0000978">
    <property type="term" value="F:RNA polymerase II cis-regulatory region sequence-specific DNA binding"/>
    <property type="evidence" value="ECO:0007669"/>
    <property type="project" value="TreeGrafter"/>
</dbReference>
<keyword evidence="5" id="KW-0862">Zinc</keyword>
<evidence type="ECO:0000256" key="7">
    <source>
        <dbReference type="PROSITE-ProRule" id="PRU00042"/>
    </source>
</evidence>
<keyword evidence="4 7" id="KW-0863">Zinc-finger</keyword>
<evidence type="ECO:0000256" key="6">
    <source>
        <dbReference type="ARBA" id="ARBA00023242"/>
    </source>
</evidence>
<dbReference type="InterPro" id="IPR013087">
    <property type="entry name" value="Znf_C2H2_type"/>
</dbReference>
<comment type="subcellular location">
    <subcellularLocation>
        <location evidence="1">Nucleus</location>
    </subcellularLocation>
</comment>
<dbReference type="Pfam" id="PF13912">
    <property type="entry name" value="zf-C2H2_6"/>
    <property type="match status" value="1"/>
</dbReference>
<evidence type="ECO:0000259" key="8">
    <source>
        <dbReference type="PROSITE" id="PS50157"/>
    </source>
</evidence>
<accession>A0AA39X4C9</accession>
<comment type="caution">
    <text evidence="9">The sequence shown here is derived from an EMBL/GenBank/DDBJ whole genome shotgun (WGS) entry which is preliminary data.</text>
</comment>
<feature type="domain" description="C2H2-type" evidence="8">
    <location>
        <begin position="12"/>
        <end position="39"/>
    </location>
</feature>
<evidence type="ECO:0000313" key="9">
    <source>
        <dbReference type="EMBL" id="KAK0627088.1"/>
    </source>
</evidence>
<dbReference type="SMART" id="SM00355">
    <property type="entry name" value="ZnF_C2H2"/>
    <property type="match status" value="2"/>
</dbReference>
<dbReference type="PROSITE" id="PS00028">
    <property type="entry name" value="ZINC_FINGER_C2H2_1"/>
    <property type="match status" value="1"/>
</dbReference>